<accession>A0ABV8GG67</accession>
<name>A0ABV8GG67_9ACTN</name>
<dbReference type="EMBL" id="JBHSBI010000018">
    <property type="protein sequence ID" value="MFC4011899.1"/>
    <property type="molecule type" value="Genomic_DNA"/>
</dbReference>
<evidence type="ECO:0008006" key="4">
    <source>
        <dbReference type="Google" id="ProtNLM"/>
    </source>
</evidence>
<gene>
    <name evidence="2" type="ORF">ACFOY2_32030</name>
</gene>
<feature type="chain" id="PRO_5047028106" description="Pentapeptide repeat-containing protein" evidence="1">
    <location>
        <begin position="26"/>
        <end position="88"/>
    </location>
</feature>
<dbReference type="Proteomes" id="UP001595851">
    <property type="component" value="Unassembled WGS sequence"/>
</dbReference>
<proteinExistence type="predicted"/>
<evidence type="ECO:0000313" key="3">
    <source>
        <dbReference type="Proteomes" id="UP001595851"/>
    </source>
</evidence>
<sequence>MMRRILAGAAITGCLFGFMATAASADVGPNAFNKKQQILSQFSLLNDATVANDVLNDSLKYIDVATVGHLQDLDLNVLGNQQNVGDNN</sequence>
<keyword evidence="1" id="KW-0732">Signal</keyword>
<protein>
    <recommendedName>
        <fullName evidence="4">Pentapeptide repeat-containing protein</fullName>
    </recommendedName>
</protein>
<comment type="caution">
    <text evidence="2">The sequence shown here is derived from an EMBL/GenBank/DDBJ whole genome shotgun (WGS) entry which is preliminary data.</text>
</comment>
<dbReference type="RefSeq" id="WP_379531826.1">
    <property type="nucleotide sequence ID" value="NZ_JBHSBI010000018.1"/>
</dbReference>
<evidence type="ECO:0000256" key="1">
    <source>
        <dbReference type="SAM" id="SignalP"/>
    </source>
</evidence>
<keyword evidence="3" id="KW-1185">Reference proteome</keyword>
<evidence type="ECO:0000313" key="2">
    <source>
        <dbReference type="EMBL" id="MFC4011899.1"/>
    </source>
</evidence>
<organism evidence="2 3">
    <name type="scientific">Nonomuraea purpurea</name>
    <dbReference type="NCBI Taxonomy" id="1849276"/>
    <lineage>
        <taxon>Bacteria</taxon>
        <taxon>Bacillati</taxon>
        <taxon>Actinomycetota</taxon>
        <taxon>Actinomycetes</taxon>
        <taxon>Streptosporangiales</taxon>
        <taxon>Streptosporangiaceae</taxon>
        <taxon>Nonomuraea</taxon>
    </lineage>
</organism>
<reference evidence="3" key="1">
    <citation type="journal article" date="2019" name="Int. J. Syst. Evol. Microbiol.">
        <title>The Global Catalogue of Microorganisms (GCM) 10K type strain sequencing project: providing services to taxonomists for standard genome sequencing and annotation.</title>
        <authorList>
            <consortium name="The Broad Institute Genomics Platform"/>
            <consortium name="The Broad Institute Genome Sequencing Center for Infectious Disease"/>
            <person name="Wu L."/>
            <person name="Ma J."/>
        </authorList>
    </citation>
    <scope>NUCLEOTIDE SEQUENCE [LARGE SCALE GENOMIC DNA]</scope>
    <source>
        <strain evidence="3">TBRC 1276</strain>
    </source>
</reference>
<feature type="signal peptide" evidence="1">
    <location>
        <begin position="1"/>
        <end position="25"/>
    </location>
</feature>